<dbReference type="PANTHER" id="PTHR35337">
    <property type="entry name" value="SLR1478 PROTEIN"/>
    <property type="match status" value="1"/>
</dbReference>
<name>A0ABV7FEW5_9GAMM</name>
<keyword evidence="1" id="KW-1133">Transmembrane helix</keyword>
<keyword evidence="1" id="KW-0812">Transmembrane</keyword>
<proteinExistence type="predicted"/>
<evidence type="ECO:0000256" key="1">
    <source>
        <dbReference type="SAM" id="Phobius"/>
    </source>
</evidence>
<dbReference type="Proteomes" id="UP001595555">
    <property type="component" value="Unassembled WGS sequence"/>
</dbReference>
<feature type="transmembrane region" description="Helical" evidence="1">
    <location>
        <begin position="267"/>
        <end position="289"/>
    </location>
</feature>
<dbReference type="RefSeq" id="WP_378119100.1">
    <property type="nucleotide sequence ID" value="NZ_JBHRTF010000004.1"/>
</dbReference>
<feature type="transmembrane region" description="Helical" evidence="1">
    <location>
        <begin position="183"/>
        <end position="208"/>
    </location>
</feature>
<dbReference type="PANTHER" id="PTHR35337:SF1">
    <property type="entry name" value="SLR1478 PROTEIN"/>
    <property type="match status" value="1"/>
</dbReference>
<accession>A0ABV7FEW5</accession>
<reference evidence="3" key="1">
    <citation type="journal article" date="2019" name="Int. J. Syst. Evol. Microbiol.">
        <title>The Global Catalogue of Microorganisms (GCM) 10K type strain sequencing project: providing services to taxonomists for standard genome sequencing and annotation.</title>
        <authorList>
            <consortium name="The Broad Institute Genomics Platform"/>
            <consortium name="The Broad Institute Genome Sequencing Center for Infectious Disease"/>
            <person name="Wu L."/>
            <person name="Ma J."/>
        </authorList>
    </citation>
    <scope>NUCLEOTIDE SEQUENCE [LARGE SCALE GENOMIC DNA]</scope>
    <source>
        <strain evidence="3">KCTC 52237</strain>
    </source>
</reference>
<feature type="transmembrane region" description="Helical" evidence="1">
    <location>
        <begin position="106"/>
        <end position="127"/>
    </location>
</feature>
<dbReference type="Pfam" id="PF01944">
    <property type="entry name" value="SpoIIM"/>
    <property type="match status" value="1"/>
</dbReference>
<sequence length="335" mass="38101">MKQGQFEQTYQPLWELLEQQILALEHPKRSLSATELNDFASRYRRLCHLHALAKDRHYSSHLVDHLGDLVVRGHQQLYCRKQPFWQQLIRFVVAGFPRLVREQQRYIWWATALLYLPGVILYLAILWQPDLVYTVTSPAQVSSFEEMYDPQNRTLGSARESETNVQMFGFYIRNNIGVSFRTFASGILFGVGSIFFLVYNGLLMGAVAGHLTNAEFTQTFFSFVIGHGSFELTAICISGAAGLLLGYSLLAPGNLTRTESLKRASKIAIQLMYGVILMLLVAAFIEAFWSSNNILLPWQKYWVGGFLWTIVIAYFVFSGRSLDSRIDLATEGKDA</sequence>
<evidence type="ECO:0000313" key="2">
    <source>
        <dbReference type="EMBL" id="MFC3116129.1"/>
    </source>
</evidence>
<comment type="caution">
    <text evidence="2">The sequence shown here is derived from an EMBL/GenBank/DDBJ whole genome shotgun (WGS) entry which is preliminary data.</text>
</comment>
<dbReference type="InterPro" id="IPR002798">
    <property type="entry name" value="SpoIIM-like"/>
</dbReference>
<dbReference type="EMBL" id="JBHRTF010000004">
    <property type="protein sequence ID" value="MFC3116129.1"/>
    <property type="molecule type" value="Genomic_DNA"/>
</dbReference>
<gene>
    <name evidence="2" type="ORF">ACFODX_11215</name>
</gene>
<keyword evidence="3" id="KW-1185">Reference proteome</keyword>
<feature type="transmembrane region" description="Helical" evidence="1">
    <location>
        <begin position="220"/>
        <end position="247"/>
    </location>
</feature>
<protein>
    <submittedName>
        <fullName evidence="2">Stage II sporulation protein M</fullName>
    </submittedName>
</protein>
<feature type="transmembrane region" description="Helical" evidence="1">
    <location>
        <begin position="301"/>
        <end position="317"/>
    </location>
</feature>
<evidence type="ECO:0000313" key="3">
    <source>
        <dbReference type="Proteomes" id="UP001595555"/>
    </source>
</evidence>
<keyword evidence="1" id="KW-0472">Membrane</keyword>
<organism evidence="2 3">
    <name type="scientific">Cellvibrio fontiphilus</name>
    <dbReference type="NCBI Taxonomy" id="1815559"/>
    <lineage>
        <taxon>Bacteria</taxon>
        <taxon>Pseudomonadati</taxon>
        <taxon>Pseudomonadota</taxon>
        <taxon>Gammaproteobacteria</taxon>
        <taxon>Cellvibrionales</taxon>
        <taxon>Cellvibrionaceae</taxon>
        <taxon>Cellvibrio</taxon>
    </lineage>
</organism>